<dbReference type="Pfam" id="PF02882">
    <property type="entry name" value="THF_DHG_CYH_C"/>
    <property type="match status" value="1"/>
</dbReference>
<dbReference type="AlphaFoldDB" id="A0A1F5YNX8"/>
<comment type="catalytic activity">
    <reaction evidence="9">
        <text>(6R)-5,10-methenyltetrahydrofolate + H2O = (6R)-10-formyltetrahydrofolate + H(+)</text>
        <dbReference type="Rhea" id="RHEA:23700"/>
        <dbReference type="ChEBI" id="CHEBI:15377"/>
        <dbReference type="ChEBI" id="CHEBI:15378"/>
        <dbReference type="ChEBI" id="CHEBI:57455"/>
        <dbReference type="ChEBI" id="CHEBI:195366"/>
        <dbReference type="EC" id="3.5.4.9"/>
    </reaction>
</comment>
<dbReference type="SUPFAM" id="SSF53223">
    <property type="entry name" value="Aminoacid dehydrogenase-like, N-terminal domain"/>
    <property type="match status" value="1"/>
</dbReference>
<comment type="pathway">
    <text evidence="1 9">One-carbon metabolism; tetrahydrofolate interconversion.</text>
</comment>
<gene>
    <name evidence="9" type="primary">folD</name>
    <name evidence="12" type="ORF">A2Z33_01225</name>
</gene>
<dbReference type="InterPro" id="IPR000672">
    <property type="entry name" value="THF_DH/CycHdrlase"/>
</dbReference>
<evidence type="ECO:0000259" key="11">
    <source>
        <dbReference type="Pfam" id="PF02882"/>
    </source>
</evidence>
<dbReference type="PRINTS" id="PR00085">
    <property type="entry name" value="THFDHDRGNASE"/>
</dbReference>
<evidence type="ECO:0000256" key="7">
    <source>
        <dbReference type="ARBA" id="ARBA00023167"/>
    </source>
</evidence>
<dbReference type="Gene3D" id="3.40.50.720">
    <property type="entry name" value="NAD(P)-binding Rossmann-like Domain"/>
    <property type="match status" value="1"/>
</dbReference>
<dbReference type="InterPro" id="IPR020630">
    <property type="entry name" value="THF_DH/CycHdrlase_cat_dom"/>
</dbReference>
<dbReference type="Proteomes" id="UP000178448">
    <property type="component" value="Unassembled WGS sequence"/>
</dbReference>
<sequence>MPANGIYPAFKLKRYNIHMVISGREIADSILLSCRNRIKALAQRGITPALSVIFLGDDPASRSYISQKQKSAAEIGAQVTLRNLPPDTDRKTFGSIITALNSDRTVHGIIIQRPLPPEASEVRPLLNAVVPGKDVDGFVPESGFEPPVALAVGEILKDIQTSKFKLQSSNEDKLFPWLRTLNIVILGRGETAGEPIADYFRKNNCATSIVHSRTPHPEKNIRSADIVISCVGRERVITDTNIKTGVILISVGIRRDNSGKLRGDYDEAEIQDSAAFYTPTPGGVGPVNVACLMRNLVRASEKPLQVS</sequence>
<evidence type="ECO:0000256" key="6">
    <source>
        <dbReference type="ARBA" id="ARBA00023002"/>
    </source>
</evidence>
<evidence type="ECO:0000259" key="10">
    <source>
        <dbReference type="Pfam" id="PF00763"/>
    </source>
</evidence>
<dbReference type="GO" id="GO:0004488">
    <property type="term" value="F:methylenetetrahydrofolate dehydrogenase (NADP+) activity"/>
    <property type="evidence" value="ECO:0007669"/>
    <property type="project" value="UniProtKB-UniRule"/>
</dbReference>
<dbReference type="SUPFAM" id="SSF51735">
    <property type="entry name" value="NAD(P)-binding Rossmann-fold domains"/>
    <property type="match status" value="1"/>
</dbReference>
<evidence type="ECO:0000256" key="3">
    <source>
        <dbReference type="ARBA" id="ARBA00022755"/>
    </source>
</evidence>
<keyword evidence="9" id="KW-0368">Histidine biosynthesis</keyword>
<accession>A0A1F5YNX8</accession>
<dbReference type="GO" id="GO:0006164">
    <property type="term" value="P:purine nucleotide biosynthetic process"/>
    <property type="evidence" value="ECO:0007669"/>
    <property type="project" value="UniProtKB-KW"/>
</dbReference>
<comment type="function">
    <text evidence="9">Catalyzes the oxidation of 5,10-methylenetetrahydrofolate to 5,10-methenyltetrahydrofolate and then the hydrolysis of 5,10-methenyltetrahydrofolate to 10-formyltetrahydrofolate.</text>
</comment>
<dbReference type="InterPro" id="IPR046346">
    <property type="entry name" value="Aminoacid_DH-like_N_sf"/>
</dbReference>
<dbReference type="PANTHER" id="PTHR48099:SF5">
    <property type="entry name" value="C-1-TETRAHYDROFOLATE SYNTHASE, CYTOPLASMIC"/>
    <property type="match status" value="1"/>
</dbReference>
<dbReference type="GO" id="GO:0035999">
    <property type="term" value="P:tetrahydrofolate interconversion"/>
    <property type="evidence" value="ECO:0007669"/>
    <property type="project" value="UniProtKB-UniRule"/>
</dbReference>
<dbReference type="InterPro" id="IPR036291">
    <property type="entry name" value="NAD(P)-bd_dom_sf"/>
</dbReference>
<evidence type="ECO:0000256" key="9">
    <source>
        <dbReference type="HAMAP-Rule" id="MF_01576"/>
    </source>
</evidence>
<dbReference type="Pfam" id="PF00763">
    <property type="entry name" value="THF_DHG_CYH"/>
    <property type="match status" value="1"/>
</dbReference>
<organism evidence="12 13">
    <name type="scientific">Candidatus Gottesmanbacteria bacterium RBG_16_52_11</name>
    <dbReference type="NCBI Taxonomy" id="1798374"/>
    <lineage>
        <taxon>Bacteria</taxon>
        <taxon>Candidatus Gottesmaniibacteriota</taxon>
    </lineage>
</organism>
<evidence type="ECO:0000313" key="12">
    <source>
        <dbReference type="EMBL" id="OGG01855.1"/>
    </source>
</evidence>
<evidence type="ECO:0000313" key="13">
    <source>
        <dbReference type="Proteomes" id="UP000178448"/>
    </source>
</evidence>
<dbReference type="UniPathway" id="UPA00193"/>
<reference evidence="12 13" key="1">
    <citation type="journal article" date="2016" name="Nat. Commun.">
        <title>Thousands of microbial genomes shed light on interconnected biogeochemical processes in an aquifer system.</title>
        <authorList>
            <person name="Anantharaman K."/>
            <person name="Brown C.T."/>
            <person name="Hug L.A."/>
            <person name="Sharon I."/>
            <person name="Castelle C.J."/>
            <person name="Probst A.J."/>
            <person name="Thomas B.C."/>
            <person name="Singh A."/>
            <person name="Wilkins M.J."/>
            <person name="Karaoz U."/>
            <person name="Brodie E.L."/>
            <person name="Williams K.H."/>
            <person name="Hubbard S.S."/>
            <person name="Banfield J.F."/>
        </authorList>
    </citation>
    <scope>NUCLEOTIDE SEQUENCE [LARGE SCALE GENOMIC DNA]</scope>
</reference>
<keyword evidence="8 9" id="KW-0511">Multifunctional enzyme</keyword>
<dbReference type="EMBL" id="MFJD01000009">
    <property type="protein sequence ID" value="OGG01855.1"/>
    <property type="molecule type" value="Genomic_DNA"/>
</dbReference>
<keyword evidence="2 9" id="KW-0554">One-carbon metabolism</keyword>
<dbReference type="EC" id="1.5.1.5" evidence="9"/>
<comment type="caution">
    <text evidence="12">The sequence shown here is derived from an EMBL/GenBank/DDBJ whole genome shotgun (WGS) entry which is preliminary data.</text>
</comment>
<keyword evidence="5 9" id="KW-0521">NADP</keyword>
<evidence type="ECO:0000256" key="2">
    <source>
        <dbReference type="ARBA" id="ARBA00022563"/>
    </source>
</evidence>
<dbReference type="EC" id="3.5.4.9" evidence="9"/>
<evidence type="ECO:0000256" key="8">
    <source>
        <dbReference type="ARBA" id="ARBA00023268"/>
    </source>
</evidence>
<dbReference type="GO" id="GO:0004477">
    <property type="term" value="F:methenyltetrahydrofolate cyclohydrolase activity"/>
    <property type="evidence" value="ECO:0007669"/>
    <property type="project" value="UniProtKB-UniRule"/>
</dbReference>
<feature type="domain" description="Tetrahydrofolate dehydrogenase/cyclohydrolase NAD(P)-binding" evidence="11">
    <location>
        <begin position="180"/>
        <end position="302"/>
    </location>
</feature>
<dbReference type="GO" id="GO:0000105">
    <property type="term" value="P:L-histidine biosynthetic process"/>
    <property type="evidence" value="ECO:0007669"/>
    <property type="project" value="UniProtKB-KW"/>
</dbReference>
<dbReference type="Gene3D" id="3.40.50.10860">
    <property type="entry name" value="Leucine Dehydrogenase, chain A, domain 1"/>
    <property type="match status" value="1"/>
</dbReference>
<dbReference type="PANTHER" id="PTHR48099">
    <property type="entry name" value="C-1-TETRAHYDROFOLATE SYNTHASE, CYTOPLASMIC-RELATED"/>
    <property type="match status" value="1"/>
</dbReference>
<dbReference type="HAMAP" id="MF_01576">
    <property type="entry name" value="THF_DHG_CYH"/>
    <property type="match status" value="1"/>
</dbReference>
<keyword evidence="6 9" id="KW-0560">Oxidoreductase</keyword>
<evidence type="ECO:0000256" key="4">
    <source>
        <dbReference type="ARBA" id="ARBA00022801"/>
    </source>
</evidence>
<comment type="similarity">
    <text evidence="9">Belongs to the tetrahydrofolate dehydrogenase/cyclohydrolase family.</text>
</comment>
<keyword evidence="7 9" id="KW-0486">Methionine biosynthesis</keyword>
<feature type="domain" description="Tetrahydrofolate dehydrogenase/cyclohydrolase catalytic" evidence="10">
    <location>
        <begin position="21"/>
        <end position="136"/>
    </location>
</feature>
<dbReference type="InterPro" id="IPR020631">
    <property type="entry name" value="THF_DH/CycHdrlase_NAD-bd_dom"/>
</dbReference>
<feature type="binding site" evidence="9">
    <location>
        <position position="253"/>
    </location>
    <ligand>
        <name>NADP(+)</name>
        <dbReference type="ChEBI" id="CHEBI:58349"/>
    </ligand>
</feature>
<dbReference type="STRING" id="1798374.A2Z33_01225"/>
<comment type="subunit">
    <text evidence="9">Homodimer.</text>
</comment>
<name>A0A1F5YNX8_9BACT</name>
<evidence type="ECO:0000256" key="5">
    <source>
        <dbReference type="ARBA" id="ARBA00022857"/>
    </source>
</evidence>
<keyword evidence="4 9" id="KW-0378">Hydrolase</keyword>
<keyword evidence="3 9" id="KW-0658">Purine biosynthesis</keyword>
<comment type="catalytic activity">
    <reaction evidence="9">
        <text>(6R)-5,10-methylene-5,6,7,8-tetrahydrofolate + NADP(+) = (6R)-5,10-methenyltetrahydrofolate + NADPH</text>
        <dbReference type="Rhea" id="RHEA:22812"/>
        <dbReference type="ChEBI" id="CHEBI:15636"/>
        <dbReference type="ChEBI" id="CHEBI:57455"/>
        <dbReference type="ChEBI" id="CHEBI:57783"/>
        <dbReference type="ChEBI" id="CHEBI:58349"/>
        <dbReference type="EC" id="1.5.1.5"/>
    </reaction>
</comment>
<keyword evidence="9" id="KW-0028">Amino-acid biosynthesis</keyword>
<evidence type="ECO:0000256" key="1">
    <source>
        <dbReference type="ARBA" id="ARBA00004777"/>
    </source>
</evidence>
<dbReference type="GO" id="GO:0009086">
    <property type="term" value="P:methionine biosynthetic process"/>
    <property type="evidence" value="ECO:0007669"/>
    <property type="project" value="UniProtKB-KW"/>
</dbReference>
<dbReference type="GO" id="GO:0005829">
    <property type="term" value="C:cytosol"/>
    <property type="evidence" value="ECO:0007669"/>
    <property type="project" value="TreeGrafter"/>
</dbReference>
<proteinExistence type="inferred from homology"/>
<comment type="caution">
    <text evidence="9">Lacks conserved residue(s) required for the propagation of feature annotation.</text>
</comment>
<protein>
    <recommendedName>
        <fullName evidence="9">Bifunctional protein FolD</fullName>
    </recommendedName>
    <domain>
        <recommendedName>
            <fullName evidence="9">Methylenetetrahydrofolate dehydrogenase</fullName>
            <ecNumber evidence="9">1.5.1.5</ecNumber>
        </recommendedName>
    </domain>
    <domain>
        <recommendedName>
            <fullName evidence="9">Methenyltetrahydrofolate cyclohydrolase</fullName>
            <ecNumber evidence="9">3.5.4.9</ecNumber>
        </recommendedName>
    </domain>
</protein>
<feature type="binding site" evidence="9">
    <location>
        <begin position="187"/>
        <end position="189"/>
    </location>
    <ligand>
        <name>NADP(+)</name>
        <dbReference type="ChEBI" id="CHEBI:58349"/>
    </ligand>
</feature>